<feature type="binding site" evidence="15">
    <location>
        <position position="200"/>
    </location>
    <ligand>
        <name>Ca(2+)</name>
        <dbReference type="ChEBI" id="CHEBI:29108"/>
        <label>2</label>
    </ligand>
</feature>
<dbReference type="PRINTS" id="PR00461">
    <property type="entry name" value="PLPEROXIDASE"/>
</dbReference>
<dbReference type="AlphaFoldDB" id="A0AAV5FY03"/>
<keyword evidence="18" id="KW-0964">Secreted</keyword>
<feature type="signal peptide" evidence="18">
    <location>
        <begin position="1"/>
        <end position="30"/>
    </location>
</feature>
<comment type="cofactor">
    <cofactor evidence="15 18">
        <name>Ca(2+)</name>
        <dbReference type="ChEBI" id="CHEBI:29108"/>
    </cofactor>
    <text evidence="15 18">Binds 2 calcium ions per subunit.</text>
</comment>
<dbReference type="GO" id="GO:0005576">
    <property type="term" value="C:extracellular region"/>
    <property type="evidence" value="ECO:0007669"/>
    <property type="project" value="UniProtKB-SubCell"/>
</dbReference>
<gene>
    <name evidence="20" type="primary">gb29785</name>
    <name evidence="20" type="ORF">PR202_gb29785</name>
</gene>
<sequence length="340" mass="36416">MARGPSWMATVLAVAVCALLGLAALGGARAQQLNPGYYDGSCPNLYDTTRRVIQEARAGDPRILASLLRLHFHDCFVNGCDGSLLLDETPTMASEKAAAPNDRSARGFEVVDAIKAALEMTCPGIVSCADILALAAEISVELAGGPYWRVMLGRRDGLTANFNGAQNLPNPTERLDELKRKFAEFGLDDTDFVALQGAHTLGRAQCSSFQDRLYNLSGTMRPDPTLDQAYLAELRQRCPAAVSDDDAALSNLDPITPDTFDNSYYAGVQRGRGLLRSDQAMLSAPEEGAAATAPIVGRFAASQADFFHSFATAMIKMGNIAPLTGSMGEVRRNCRVVNGY</sequence>
<name>A0AAV5FY03_ELECO</name>
<feature type="disulfide bond" evidence="17">
    <location>
        <begin position="42"/>
        <end position="122"/>
    </location>
</feature>
<keyword evidence="4 18" id="KW-0349">Heme</keyword>
<dbReference type="PROSITE" id="PS50873">
    <property type="entry name" value="PEROXIDASE_4"/>
    <property type="match status" value="1"/>
</dbReference>
<dbReference type="EMBL" id="BQKI01000146">
    <property type="protein sequence ID" value="GJN40554.1"/>
    <property type="molecule type" value="Genomic_DNA"/>
</dbReference>
<feature type="binding site" evidence="15">
    <location>
        <position position="81"/>
    </location>
    <ligand>
        <name>Ca(2+)</name>
        <dbReference type="ChEBI" id="CHEBI:29108"/>
        <label>1</label>
    </ligand>
</feature>
<feature type="binding site" evidence="15">
    <location>
        <position position="256"/>
    </location>
    <ligand>
        <name>Ca(2+)</name>
        <dbReference type="ChEBI" id="CHEBI:29108"/>
        <label>2</label>
    </ligand>
</feature>
<comment type="similarity">
    <text evidence="18">Belongs to the peroxidase family. Classical plant (class III) peroxidase subfamily.</text>
</comment>
<feature type="disulfide bond" evidence="17">
    <location>
        <begin position="75"/>
        <end position="80"/>
    </location>
</feature>
<proteinExistence type="inferred from homology"/>
<keyword evidence="7 18" id="KW-0560">Oxidoreductase</keyword>
<evidence type="ECO:0000256" key="16">
    <source>
        <dbReference type="PIRSR" id="PIRSR600823-4"/>
    </source>
</evidence>
<comment type="function">
    <text evidence="18">Removal of H(2)O(2), oxidation of toxic reductants, biosynthesis and degradation of lignin, suberization, auxin catabolism, response to environmental stresses such as wounding, pathogen attack and oxidative stress.</text>
</comment>
<dbReference type="InterPro" id="IPR000823">
    <property type="entry name" value="Peroxidase_pln"/>
</dbReference>
<feature type="binding site" evidence="15">
    <location>
        <position position="83"/>
    </location>
    <ligand>
        <name>Ca(2+)</name>
        <dbReference type="ChEBI" id="CHEBI:29108"/>
        <label>1</label>
    </ligand>
</feature>
<dbReference type="FunFam" id="1.10.420.10:FF:000001">
    <property type="entry name" value="Peroxidase"/>
    <property type="match status" value="1"/>
</dbReference>
<organism evidence="20 21">
    <name type="scientific">Eleusine coracana subsp. coracana</name>
    <dbReference type="NCBI Taxonomy" id="191504"/>
    <lineage>
        <taxon>Eukaryota</taxon>
        <taxon>Viridiplantae</taxon>
        <taxon>Streptophyta</taxon>
        <taxon>Embryophyta</taxon>
        <taxon>Tracheophyta</taxon>
        <taxon>Spermatophyta</taxon>
        <taxon>Magnoliopsida</taxon>
        <taxon>Liliopsida</taxon>
        <taxon>Poales</taxon>
        <taxon>Poaceae</taxon>
        <taxon>PACMAD clade</taxon>
        <taxon>Chloridoideae</taxon>
        <taxon>Cynodonteae</taxon>
        <taxon>Eleusininae</taxon>
        <taxon>Eleusine</taxon>
    </lineage>
</organism>
<evidence type="ECO:0000313" key="21">
    <source>
        <dbReference type="Proteomes" id="UP001054889"/>
    </source>
</evidence>
<evidence type="ECO:0000256" key="14">
    <source>
        <dbReference type="PIRSR" id="PIRSR600823-2"/>
    </source>
</evidence>
<keyword evidence="12 18" id="KW-0376">Hydrogen peroxide</keyword>
<evidence type="ECO:0000256" key="4">
    <source>
        <dbReference type="ARBA" id="ARBA00022617"/>
    </source>
</evidence>
<evidence type="ECO:0000256" key="10">
    <source>
        <dbReference type="ARBA" id="ARBA00023180"/>
    </source>
</evidence>
<feature type="binding site" evidence="15">
    <location>
        <position position="77"/>
    </location>
    <ligand>
        <name>Ca(2+)</name>
        <dbReference type="ChEBI" id="CHEBI:29108"/>
        <label>1</label>
    </ligand>
</feature>
<dbReference type="PANTHER" id="PTHR31388">
    <property type="entry name" value="PEROXIDASE 72-RELATED"/>
    <property type="match status" value="1"/>
</dbReference>
<evidence type="ECO:0000256" key="15">
    <source>
        <dbReference type="PIRSR" id="PIRSR600823-3"/>
    </source>
</evidence>
<comment type="cofactor">
    <cofactor evidence="15 18">
        <name>heme b</name>
        <dbReference type="ChEBI" id="CHEBI:60344"/>
    </cofactor>
    <text evidence="15 18">Binds 1 heme b (iron(II)-protoporphyrin IX) group per subunit.</text>
</comment>
<dbReference type="InterPro" id="IPR033905">
    <property type="entry name" value="Secretory_peroxidase"/>
</dbReference>
<dbReference type="InterPro" id="IPR010255">
    <property type="entry name" value="Haem_peroxidase_sf"/>
</dbReference>
<dbReference type="FunFam" id="1.10.520.10:FF:000009">
    <property type="entry name" value="Peroxidase"/>
    <property type="match status" value="1"/>
</dbReference>
<reference evidence="20" key="2">
    <citation type="submission" date="2021-12" db="EMBL/GenBank/DDBJ databases">
        <title>Resequencing data analysis of finger millet.</title>
        <authorList>
            <person name="Hatakeyama M."/>
            <person name="Aluri S."/>
            <person name="Balachadran M.T."/>
            <person name="Sivarajan S.R."/>
            <person name="Poveda L."/>
            <person name="Shimizu-Inatsugi R."/>
            <person name="Schlapbach R."/>
            <person name="Sreeman S.M."/>
            <person name="Shimizu K.K."/>
        </authorList>
    </citation>
    <scope>NUCLEOTIDE SEQUENCE</scope>
</reference>
<keyword evidence="5 15" id="KW-0479">Metal-binding</keyword>
<evidence type="ECO:0000256" key="17">
    <source>
        <dbReference type="PIRSR" id="PIRSR600823-5"/>
    </source>
</evidence>
<accession>A0AAV5FY03</accession>
<dbReference type="PANTHER" id="PTHR31388:SF159">
    <property type="entry name" value="PEROXIDASE"/>
    <property type="match status" value="1"/>
</dbReference>
<evidence type="ECO:0000256" key="7">
    <source>
        <dbReference type="ARBA" id="ARBA00023002"/>
    </source>
</evidence>
<feature type="chain" id="PRO_5043101837" description="Peroxidase" evidence="18">
    <location>
        <begin position="31"/>
        <end position="340"/>
    </location>
</feature>
<feature type="binding site" description="axial binding residue" evidence="15">
    <location>
        <position position="199"/>
    </location>
    <ligand>
        <name>heme b</name>
        <dbReference type="ChEBI" id="CHEBI:60344"/>
    </ligand>
    <ligandPart>
        <name>Fe</name>
        <dbReference type="ChEBI" id="CHEBI:18248"/>
    </ligandPart>
</feature>
<keyword evidence="18" id="KW-0732">Signal</keyword>
<keyword evidence="11" id="KW-0873">Pyrrolidone carboxylic acid</keyword>
<dbReference type="Pfam" id="PF00141">
    <property type="entry name" value="peroxidase"/>
    <property type="match status" value="1"/>
</dbReference>
<feature type="binding site" evidence="15">
    <location>
        <position position="95"/>
    </location>
    <ligand>
        <name>Ca(2+)</name>
        <dbReference type="ChEBI" id="CHEBI:29108"/>
        <label>1</label>
    </ligand>
</feature>
<dbReference type="InterPro" id="IPR002016">
    <property type="entry name" value="Haem_peroxidase"/>
</dbReference>
<feature type="site" description="Transition state stabilizer" evidence="16">
    <location>
        <position position="69"/>
    </location>
</feature>
<feature type="binding site" evidence="14">
    <location>
        <position position="169"/>
    </location>
    <ligand>
        <name>substrate</name>
    </ligand>
</feature>
<dbReference type="PRINTS" id="PR00458">
    <property type="entry name" value="PEROXIDASE"/>
</dbReference>
<evidence type="ECO:0000256" key="8">
    <source>
        <dbReference type="ARBA" id="ARBA00023004"/>
    </source>
</evidence>
<feature type="binding site" evidence="15">
    <location>
        <position position="253"/>
    </location>
    <ligand>
        <name>Ca(2+)</name>
        <dbReference type="ChEBI" id="CHEBI:29108"/>
        <label>2</label>
    </ligand>
</feature>
<protein>
    <recommendedName>
        <fullName evidence="18">Peroxidase</fullName>
        <ecNumber evidence="18">1.11.1.7</ecNumber>
    </recommendedName>
</protein>
<feature type="binding site" evidence="15">
    <location>
        <position position="261"/>
    </location>
    <ligand>
        <name>Ca(2+)</name>
        <dbReference type="ChEBI" id="CHEBI:29108"/>
        <label>2</label>
    </ligand>
</feature>
<dbReference type="Gene3D" id="1.10.420.10">
    <property type="entry name" value="Peroxidase, domain 2"/>
    <property type="match status" value="1"/>
</dbReference>
<dbReference type="GO" id="GO:0042744">
    <property type="term" value="P:hydrogen peroxide catabolic process"/>
    <property type="evidence" value="ECO:0007669"/>
    <property type="project" value="UniProtKB-KW"/>
</dbReference>
<evidence type="ECO:0000256" key="11">
    <source>
        <dbReference type="ARBA" id="ARBA00023283"/>
    </source>
</evidence>
<evidence type="ECO:0000256" key="2">
    <source>
        <dbReference type="ARBA" id="ARBA00004613"/>
    </source>
</evidence>
<feature type="disulfide bond" evidence="17">
    <location>
        <begin position="128"/>
        <end position="334"/>
    </location>
</feature>
<evidence type="ECO:0000256" key="9">
    <source>
        <dbReference type="ARBA" id="ARBA00023157"/>
    </source>
</evidence>
<dbReference type="GO" id="GO:0006979">
    <property type="term" value="P:response to oxidative stress"/>
    <property type="evidence" value="ECO:0007669"/>
    <property type="project" value="UniProtKB-UniRule"/>
</dbReference>
<feature type="active site" description="Proton acceptor" evidence="13">
    <location>
        <position position="73"/>
    </location>
</feature>
<evidence type="ECO:0000256" key="6">
    <source>
        <dbReference type="ARBA" id="ARBA00022837"/>
    </source>
</evidence>
<dbReference type="CDD" id="cd00693">
    <property type="entry name" value="secretory_peroxidase"/>
    <property type="match status" value="1"/>
</dbReference>
<feature type="binding site" evidence="15">
    <location>
        <position position="74"/>
    </location>
    <ligand>
        <name>Ca(2+)</name>
        <dbReference type="ChEBI" id="CHEBI:29108"/>
        <label>1</label>
    </ligand>
</feature>
<keyword evidence="6 15" id="KW-0106">Calcium</keyword>
<comment type="subcellular location">
    <subcellularLocation>
        <location evidence="2 18">Secreted</location>
    </subcellularLocation>
</comment>
<keyword evidence="8 15" id="KW-0408">Iron</keyword>
<comment type="caution">
    <text evidence="20">The sequence shown here is derived from an EMBL/GenBank/DDBJ whole genome shotgun (WGS) entry which is preliminary data.</text>
</comment>
<dbReference type="GO" id="GO:0140825">
    <property type="term" value="F:lactoperoxidase activity"/>
    <property type="evidence" value="ECO:0007669"/>
    <property type="project" value="UniProtKB-EC"/>
</dbReference>
<feature type="disulfide bond" evidence="17">
    <location>
        <begin position="206"/>
        <end position="238"/>
    </location>
</feature>
<evidence type="ECO:0000256" key="18">
    <source>
        <dbReference type="RuleBase" id="RU362060"/>
    </source>
</evidence>
<feature type="domain" description="Plant heme peroxidase family profile" evidence="19">
    <location>
        <begin position="32"/>
        <end position="338"/>
    </location>
</feature>
<evidence type="ECO:0000256" key="1">
    <source>
        <dbReference type="ARBA" id="ARBA00000189"/>
    </source>
</evidence>
<keyword evidence="21" id="KW-1185">Reference proteome</keyword>
<feature type="binding site" evidence="15">
    <location>
        <position position="79"/>
    </location>
    <ligand>
        <name>Ca(2+)</name>
        <dbReference type="ChEBI" id="CHEBI:29108"/>
        <label>1</label>
    </ligand>
</feature>
<evidence type="ECO:0000256" key="12">
    <source>
        <dbReference type="ARBA" id="ARBA00023324"/>
    </source>
</evidence>
<dbReference type="Gene3D" id="1.10.520.10">
    <property type="match status" value="1"/>
</dbReference>
<comment type="catalytic activity">
    <reaction evidence="1 18">
        <text>2 a phenolic donor + H2O2 = 2 a phenolic radical donor + 2 H2O</text>
        <dbReference type="Rhea" id="RHEA:56136"/>
        <dbReference type="ChEBI" id="CHEBI:15377"/>
        <dbReference type="ChEBI" id="CHEBI:16240"/>
        <dbReference type="ChEBI" id="CHEBI:139520"/>
        <dbReference type="ChEBI" id="CHEBI:139521"/>
        <dbReference type="EC" id="1.11.1.7"/>
    </reaction>
</comment>
<dbReference type="GO" id="GO:0046872">
    <property type="term" value="F:metal ion binding"/>
    <property type="evidence" value="ECO:0007669"/>
    <property type="project" value="UniProtKB-UniRule"/>
</dbReference>
<evidence type="ECO:0000256" key="5">
    <source>
        <dbReference type="ARBA" id="ARBA00022723"/>
    </source>
</evidence>
<evidence type="ECO:0000259" key="19">
    <source>
        <dbReference type="PROSITE" id="PS50873"/>
    </source>
</evidence>
<evidence type="ECO:0000313" key="20">
    <source>
        <dbReference type="EMBL" id="GJN40554.1"/>
    </source>
</evidence>
<keyword evidence="3 18" id="KW-0575">Peroxidase</keyword>
<dbReference type="SUPFAM" id="SSF48113">
    <property type="entry name" value="Heme-dependent peroxidases"/>
    <property type="match status" value="1"/>
</dbReference>
<keyword evidence="9 17" id="KW-1015">Disulfide bond</keyword>
<keyword evidence="10" id="KW-0325">Glycoprotein</keyword>
<evidence type="ECO:0000256" key="13">
    <source>
        <dbReference type="PIRSR" id="PIRSR600823-1"/>
    </source>
</evidence>
<reference evidence="20" key="1">
    <citation type="journal article" date="2018" name="DNA Res.">
        <title>Multiple hybrid de novo genome assembly of finger millet, an orphan allotetraploid crop.</title>
        <authorList>
            <person name="Hatakeyama M."/>
            <person name="Aluri S."/>
            <person name="Balachadran M.T."/>
            <person name="Sivarajan S.R."/>
            <person name="Patrignani A."/>
            <person name="Gruter S."/>
            <person name="Poveda L."/>
            <person name="Shimizu-Inatsugi R."/>
            <person name="Baeten J."/>
            <person name="Francoijs K.J."/>
            <person name="Nataraja K.N."/>
            <person name="Reddy Y.A.N."/>
            <person name="Phadnis S."/>
            <person name="Ravikumar R.L."/>
            <person name="Schlapbach R."/>
            <person name="Sreeman S.M."/>
            <person name="Shimizu K.K."/>
        </authorList>
    </citation>
    <scope>NUCLEOTIDE SEQUENCE</scope>
</reference>
<evidence type="ECO:0000256" key="3">
    <source>
        <dbReference type="ARBA" id="ARBA00022559"/>
    </source>
</evidence>
<dbReference type="GO" id="GO:0020037">
    <property type="term" value="F:heme binding"/>
    <property type="evidence" value="ECO:0007669"/>
    <property type="project" value="UniProtKB-UniRule"/>
</dbReference>
<dbReference type="Proteomes" id="UP001054889">
    <property type="component" value="Unassembled WGS sequence"/>
</dbReference>
<dbReference type="EC" id="1.11.1.7" evidence="18"/>